<dbReference type="Gene3D" id="3.30.300.30">
    <property type="match status" value="1"/>
</dbReference>
<dbReference type="Gene3D" id="1.10.10.1830">
    <property type="entry name" value="Non-ribosomal peptide synthase, adenylation domain"/>
    <property type="match status" value="1"/>
</dbReference>
<dbReference type="GO" id="GO:0005737">
    <property type="term" value="C:cytoplasm"/>
    <property type="evidence" value="ECO:0007669"/>
    <property type="project" value="TreeGrafter"/>
</dbReference>
<proteinExistence type="predicted"/>
<dbReference type="HOGENOM" id="CLU_000022_2_15_6"/>
<dbReference type="PANTHER" id="PTHR45527:SF10">
    <property type="entry name" value="PYOCHELIN SYNTHASE PCHF"/>
    <property type="match status" value="1"/>
</dbReference>
<dbReference type="InterPro" id="IPR036291">
    <property type="entry name" value="NAD(P)-bd_dom_sf"/>
</dbReference>
<dbReference type="FunFam" id="3.30.559.30:FF:000006">
    <property type="entry name" value="Yersiniabactin polyketide/non-ribosomal peptide synthetase"/>
    <property type="match status" value="1"/>
</dbReference>
<dbReference type="InterPro" id="IPR041464">
    <property type="entry name" value="TubC_N"/>
</dbReference>
<dbReference type="Pfam" id="PF00550">
    <property type="entry name" value="PP-binding"/>
    <property type="match status" value="1"/>
</dbReference>
<dbReference type="InterPro" id="IPR010071">
    <property type="entry name" value="AA_adenyl_dom"/>
</dbReference>
<dbReference type="Proteomes" id="UP000005275">
    <property type="component" value="Chromosome"/>
</dbReference>
<dbReference type="GO" id="GO:0016874">
    <property type="term" value="F:ligase activity"/>
    <property type="evidence" value="ECO:0007669"/>
    <property type="project" value="UniProtKB-KW"/>
</dbReference>
<dbReference type="InterPro" id="IPR000873">
    <property type="entry name" value="AMP-dep_synth/lig_dom"/>
</dbReference>
<dbReference type="GO" id="GO:0044550">
    <property type="term" value="P:secondary metabolite biosynthetic process"/>
    <property type="evidence" value="ECO:0007669"/>
    <property type="project" value="TreeGrafter"/>
</dbReference>
<dbReference type="CDD" id="cd19535">
    <property type="entry name" value="Cyc_NRPS"/>
    <property type="match status" value="1"/>
</dbReference>
<dbReference type="InterPro" id="IPR013120">
    <property type="entry name" value="FAR_NAD-bd"/>
</dbReference>
<evidence type="ECO:0000256" key="1">
    <source>
        <dbReference type="ARBA" id="ARBA00001957"/>
    </source>
</evidence>
<dbReference type="Gene3D" id="3.30.559.30">
    <property type="entry name" value="Nonribosomal peptide synthetase, condensation domain"/>
    <property type="match status" value="1"/>
</dbReference>
<keyword evidence="2" id="KW-0596">Phosphopantetheine</keyword>
<evidence type="ECO:0000259" key="5">
    <source>
        <dbReference type="PROSITE" id="PS50075"/>
    </source>
</evidence>
<evidence type="ECO:0000256" key="2">
    <source>
        <dbReference type="ARBA" id="ARBA00022450"/>
    </source>
</evidence>
<feature type="domain" description="Carrier" evidence="5">
    <location>
        <begin position="1056"/>
        <end position="1130"/>
    </location>
</feature>
<dbReference type="InterPro" id="IPR044894">
    <property type="entry name" value="TubC_N_sf"/>
</dbReference>
<dbReference type="NCBIfam" id="TIGR01746">
    <property type="entry name" value="Thioester-redct"/>
    <property type="match status" value="1"/>
</dbReference>
<dbReference type="PROSITE" id="PS00455">
    <property type="entry name" value="AMP_BINDING"/>
    <property type="match status" value="1"/>
</dbReference>
<name>W0DWH3_MARPU</name>
<keyword evidence="4" id="KW-0436">Ligase</keyword>
<dbReference type="Gene3D" id="3.40.50.720">
    <property type="entry name" value="NAD(P)-binding Rossmann-like Domain"/>
    <property type="match status" value="1"/>
</dbReference>
<dbReference type="InterPro" id="IPR036736">
    <property type="entry name" value="ACP-like_sf"/>
</dbReference>
<dbReference type="STRING" id="765910.MARPU_03050"/>
<evidence type="ECO:0000256" key="3">
    <source>
        <dbReference type="ARBA" id="ARBA00022553"/>
    </source>
</evidence>
<dbReference type="PROSITE" id="PS00012">
    <property type="entry name" value="PHOSPHOPANTETHEINE"/>
    <property type="match status" value="1"/>
</dbReference>
<protein>
    <submittedName>
        <fullName evidence="6">Peptide synthetase</fullName>
    </submittedName>
</protein>
<dbReference type="SUPFAM" id="SSF56801">
    <property type="entry name" value="Acetyl-CoA synthetase-like"/>
    <property type="match status" value="1"/>
</dbReference>
<gene>
    <name evidence="6" type="ORF">MARPU_03050</name>
</gene>
<sequence>MNDQNRLVSDLIDELGGAGILLWEEAGQLRFKAPAGALDERRRAAIKSNREAIIAYLAGGEEALGATSPERYEPFPLTDLQLAYIVGRRDNYDLGGVGCHNYLELDLPPLDPQRLERAWHELIERHDMLRAVIGSDGTQRVLRNVSLPPLRCDDRRGASAEVFEQAVLASRDEMAFRRYDAERWPLYELRLTLGDERSILHYSTDLLIADFASIQLLLAELGERYEHPERALPPLSLTFRDLVTGERARGEQADTQARRRAHREYWMQRLPELPDAPELPLLPATVRGKVEGASFERFGFDLPAADWQAFCASATRHQLTPTAAVMAVFTEVLRRWSRREDFCINLTLLNRPAQAPEARRVVGDFIAINVLEVRGDSGATFLDRARAVQERLWQDMAHADFSGIEVLRELSRQQRENRLIPVVFTSTLGVSGDELPRNAFMHDAKLNYGITQTPQVWLDCQATERRGALHVDWDVRRGIFPAGVIEQAFAAFGEVVSRLAREEAAWGAERPVALPESTRLQREQINHERDAPLPRGYLHGGFCRRALEAPQHPALLCGARGWSYRELADWALDLAERLQAAGCVAGEPVALCLDKGPAQVAAVLGTLLADAAYVPIDVTQPSERRARILADVGARVVVTDAARAVDAWPEAVVVVAMGEPGEARAEAARRAALEAAIARGEACDTASRLAYVLYTSGTTGRPKGVMLTHQGVLNTIVGFNRQFGLHAEDRALGLVNYSFDLSVLDLFCTFTAGATLVLPEGQWRSDPASWVAAIERHKATVWNSVPAHMQMLLASLSHASDLSSLRLGFVSGDWIPVTLPEQVRRRLPGLQLNSLGGPTEISVTCIHHRIDEVPEGATSIPYGSPFSNHRLYVLDRRLESCPDWVAGEMYVGGPGVALGFANDPERTAQRFITHPRSGERLYRTGDICRYRGDGVIEILGREDNQVKIRGHRIELGDVEAALGEIDGVARGVALVRAQPLDLVAAVVPSDPRAEAPAEFAERLRRELGELLPGYMIPVALEVLPQIPLSRNGKVDRKALAEHFQGATPRETDFEPPLDDPLEQRLAQVWRELTEAERVSRDDDFFMIGGSSLSAVGLLNWLMEEGFGVNIDLIFNHSVFRDMVEALRHASDAEERFREEIDLEALATHAMRHLDAARPERATDGPTEIFMTGATGYLGVYVLRRLLRDSDNRLNCLVRCRDPQDGLQRIRQVAEEKGVELELDPERVRILPGDLTADRFGLSDAVYAELAERIDKVVHVAALISLIAPLSRLYPINVKGSANAIELACTGRRKPIHYMSTIGVHYRLPYGEEEPPIPEATGPDAPWHKPELTYEHTKYMAEQLFHMARQRGVSVNIFRSGAITWDSEQERPFINDDAFVKFFRTCSSVNAYPEASILISVTPVNLVAEYIGMLVGREIGGTGQNYHLVSERSLGGNQIYRWFNELGCEFAALDFERWNQRLDDSFGRGFINRYFRHGISQGGHHQYRIDNLREVLVAQGRDPHRVERDYFLPLLEHFGSLKGAERGGACQST</sequence>
<dbReference type="PANTHER" id="PTHR45527">
    <property type="entry name" value="NONRIBOSOMAL PEPTIDE SYNTHETASE"/>
    <property type="match status" value="1"/>
</dbReference>
<evidence type="ECO:0000256" key="4">
    <source>
        <dbReference type="ARBA" id="ARBA00022598"/>
    </source>
</evidence>
<dbReference type="Gene3D" id="3.40.50.12780">
    <property type="entry name" value="N-terminal domain of ligase-like"/>
    <property type="match status" value="1"/>
</dbReference>
<dbReference type="FunFam" id="3.30.559.10:FF:000023">
    <property type="entry name" value="Non-ribosomal peptide synthetase"/>
    <property type="match status" value="1"/>
</dbReference>
<dbReference type="Pfam" id="PF00668">
    <property type="entry name" value="Condensation"/>
    <property type="match status" value="1"/>
</dbReference>
<accession>W0DWH3</accession>
<dbReference type="InterPro" id="IPR057737">
    <property type="entry name" value="Condensation_MtbB-like"/>
</dbReference>
<dbReference type="OrthoDB" id="5747633at2"/>
<evidence type="ECO:0000313" key="7">
    <source>
        <dbReference type="Proteomes" id="UP000005275"/>
    </source>
</evidence>
<dbReference type="InterPro" id="IPR020845">
    <property type="entry name" value="AMP-binding_CS"/>
</dbReference>
<dbReference type="Pfam" id="PF18563">
    <property type="entry name" value="TubC_N"/>
    <property type="match status" value="1"/>
</dbReference>
<keyword evidence="3" id="KW-0597">Phosphoprotein</keyword>
<keyword evidence="7" id="KW-1185">Reference proteome</keyword>
<dbReference type="SUPFAM" id="SSF51735">
    <property type="entry name" value="NAD(P)-binding Rossmann-fold domains"/>
    <property type="match status" value="1"/>
</dbReference>
<dbReference type="eggNOG" id="COG1020">
    <property type="taxonomic scope" value="Bacteria"/>
</dbReference>
<dbReference type="InterPro" id="IPR023213">
    <property type="entry name" value="CAT-like_dom_sf"/>
</dbReference>
<dbReference type="InterPro" id="IPR042099">
    <property type="entry name" value="ANL_N_sf"/>
</dbReference>
<evidence type="ECO:0000313" key="6">
    <source>
        <dbReference type="EMBL" id="AHF02960.1"/>
    </source>
</evidence>
<dbReference type="KEGG" id="mpur:MARPU_03050"/>
<dbReference type="Gene3D" id="1.10.1200.10">
    <property type="entry name" value="ACP-like"/>
    <property type="match status" value="1"/>
</dbReference>
<dbReference type="InterPro" id="IPR001242">
    <property type="entry name" value="Condensation_dom"/>
</dbReference>
<dbReference type="Pfam" id="PF07993">
    <property type="entry name" value="NAD_binding_4"/>
    <property type="match status" value="1"/>
</dbReference>
<dbReference type="PROSITE" id="PS50075">
    <property type="entry name" value="CARRIER"/>
    <property type="match status" value="1"/>
</dbReference>
<dbReference type="NCBIfam" id="TIGR01733">
    <property type="entry name" value="AA-adenyl-dom"/>
    <property type="match status" value="1"/>
</dbReference>
<dbReference type="GO" id="GO:0043041">
    <property type="term" value="P:amino acid activation for nonribosomal peptide biosynthetic process"/>
    <property type="evidence" value="ECO:0007669"/>
    <property type="project" value="TreeGrafter"/>
</dbReference>
<organism evidence="6 7">
    <name type="scientific">Marichromatium purpuratum 984</name>
    <dbReference type="NCBI Taxonomy" id="765910"/>
    <lineage>
        <taxon>Bacteria</taxon>
        <taxon>Pseudomonadati</taxon>
        <taxon>Pseudomonadota</taxon>
        <taxon>Gammaproteobacteria</taxon>
        <taxon>Chromatiales</taxon>
        <taxon>Chromatiaceae</taxon>
        <taxon>Marichromatium</taxon>
    </lineage>
</organism>
<reference evidence="6 7" key="1">
    <citation type="submission" date="2013-12" db="EMBL/GenBank/DDBJ databases">
        <authorList>
            <consortium name="DOE Joint Genome Institute"/>
            <person name="Bryant D.A."/>
            <person name="Huntemann M."/>
            <person name="Han J."/>
            <person name="Chen A."/>
            <person name="Kyrpides N."/>
            <person name="Mavromatis K."/>
            <person name="Markowitz V."/>
            <person name="Palaniappan K."/>
            <person name="Ivanova N."/>
            <person name="Schaumberg A."/>
            <person name="Pati A."/>
            <person name="Liolios K."/>
            <person name="Nordberg H.P."/>
            <person name="Cantor M.N."/>
            <person name="Hua S.X."/>
            <person name="Woyke T."/>
        </authorList>
    </citation>
    <scope>NUCLEOTIDE SEQUENCE [LARGE SCALE GENOMIC DNA]</scope>
    <source>
        <strain evidence="6 7">984</strain>
    </source>
</reference>
<dbReference type="InterPro" id="IPR006162">
    <property type="entry name" value="Ppantetheine_attach_site"/>
</dbReference>
<dbReference type="InterPro" id="IPR009081">
    <property type="entry name" value="PP-bd_ACP"/>
</dbReference>
<comment type="cofactor">
    <cofactor evidence="1">
        <name>pantetheine 4'-phosphate</name>
        <dbReference type="ChEBI" id="CHEBI:47942"/>
    </cofactor>
</comment>
<dbReference type="GO" id="GO:0031177">
    <property type="term" value="F:phosphopantetheine binding"/>
    <property type="evidence" value="ECO:0007669"/>
    <property type="project" value="TreeGrafter"/>
</dbReference>
<dbReference type="InterPro" id="IPR045851">
    <property type="entry name" value="AMP-bd_C_sf"/>
</dbReference>
<dbReference type="SUPFAM" id="SSF47336">
    <property type="entry name" value="ACP-like"/>
    <property type="match status" value="1"/>
</dbReference>
<dbReference type="SUPFAM" id="SSF52777">
    <property type="entry name" value="CoA-dependent acyltransferases"/>
    <property type="match status" value="2"/>
</dbReference>
<dbReference type="Pfam" id="PF00501">
    <property type="entry name" value="AMP-binding"/>
    <property type="match status" value="1"/>
</dbReference>
<dbReference type="InterPro" id="IPR010080">
    <property type="entry name" value="Thioester_reductase-like_dom"/>
</dbReference>
<dbReference type="EMBL" id="CP007031">
    <property type="protein sequence ID" value="AHF02960.1"/>
    <property type="molecule type" value="Genomic_DNA"/>
</dbReference>
<dbReference type="Gene3D" id="3.30.559.10">
    <property type="entry name" value="Chloramphenicol acetyltransferase-like domain"/>
    <property type="match status" value="1"/>
</dbReference>
<dbReference type="RefSeq" id="WP_005224885.1">
    <property type="nucleotide sequence ID" value="NZ_CP007031.1"/>
</dbReference>